<dbReference type="Proteomes" id="UP000023703">
    <property type="component" value="Chromosome"/>
</dbReference>
<feature type="domain" description="VOC" evidence="1">
    <location>
        <begin position="3"/>
        <end position="126"/>
    </location>
</feature>
<dbReference type="InterPro" id="IPR026275">
    <property type="entry name" value="Glyoxalase/dOase/EhpR"/>
</dbReference>
<dbReference type="RefSeq" id="WP_038545623.1">
    <property type="nucleotide sequence ID" value="NZ_CP006842.1"/>
</dbReference>
<dbReference type="InterPro" id="IPR037523">
    <property type="entry name" value="VOC_core"/>
</dbReference>
<dbReference type="SUPFAM" id="SSF54593">
    <property type="entry name" value="Glyoxalase/Bleomycin resistance protein/Dihydroxybiphenyl dioxygenase"/>
    <property type="match status" value="1"/>
</dbReference>
<protein>
    <recommendedName>
        <fullName evidence="1">VOC domain-containing protein</fullName>
    </recommendedName>
</protein>
<gene>
    <name evidence="2" type="ORF">CGLY_01810</name>
</gene>
<sequence length="127" mass="13813">MATPNPYTFIIYVSDAQASAAFYGDLLDITPVFESPRFIAFELSPGVQLAVWSGSDVFGETVAPDTALTRTSELCLSLGSADQIDARFADWRSRGVRIVTEPYDDVFGWTFVAADPDGNLIRVAPVD</sequence>
<dbReference type="eggNOG" id="COG0346">
    <property type="taxonomic scope" value="Bacteria"/>
</dbReference>
<reference evidence="2 3" key="1">
    <citation type="journal article" date="2015" name="Int. J. Syst. Evol. Microbiol.">
        <title>Revisiting Corynebacterium glyciniphilum (ex Kubota et al., 1972) sp. nov., nom. rev., isolated from putrefied banana.</title>
        <authorList>
            <person name="Al-Dilaimi A."/>
            <person name="Bednarz H."/>
            <person name="Lomker A."/>
            <person name="Niehaus K."/>
            <person name="Kalinowski J."/>
            <person name="Ruckert C."/>
        </authorList>
    </citation>
    <scope>NUCLEOTIDE SEQUENCE [LARGE SCALE GENOMIC DNA]</scope>
    <source>
        <strain evidence="2">AJ 3170</strain>
    </source>
</reference>
<dbReference type="EMBL" id="CP006842">
    <property type="protein sequence ID" value="AHW62810.1"/>
    <property type="molecule type" value="Genomic_DNA"/>
</dbReference>
<accession>X5E5V1</accession>
<dbReference type="STRING" id="1404245.CGLY_01810"/>
<dbReference type="AlphaFoldDB" id="X5E5V1"/>
<evidence type="ECO:0000313" key="2">
    <source>
        <dbReference type="EMBL" id="AHW62810.1"/>
    </source>
</evidence>
<dbReference type="HOGENOM" id="CLU_163370_0_0_11"/>
<dbReference type="Pfam" id="PF00903">
    <property type="entry name" value="Glyoxalase"/>
    <property type="match status" value="1"/>
</dbReference>
<name>X5E5V1_9CORY</name>
<dbReference type="InterPro" id="IPR004360">
    <property type="entry name" value="Glyas_Fos-R_dOase_dom"/>
</dbReference>
<proteinExistence type="predicted"/>
<dbReference type="PIRSF" id="PIRSF039020">
    <property type="entry name" value="EhpR"/>
    <property type="match status" value="1"/>
</dbReference>
<organism evidence="2 3">
    <name type="scientific">Corynebacterium glyciniphilum AJ 3170</name>
    <dbReference type="NCBI Taxonomy" id="1404245"/>
    <lineage>
        <taxon>Bacteria</taxon>
        <taxon>Bacillati</taxon>
        <taxon>Actinomycetota</taxon>
        <taxon>Actinomycetes</taxon>
        <taxon>Mycobacteriales</taxon>
        <taxon>Corynebacteriaceae</taxon>
        <taxon>Corynebacterium</taxon>
    </lineage>
</organism>
<dbReference type="PROSITE" id="PS51819">
    <property type="entry name" value="VOC"/>
    <property type="match status" value="1"/>
</dbReference>
<evidence type="ECO:0000259" key="1">
    <source>
        <dbReference type="PROSITE" id="PS51819"/>
    </source>
</evidence>
<evidence type="ECO:0000313" key="3">
    <source>
        <dbReference type="Proteomes" id="UP000023703"/>
    </source>
</evidence>
<dbReference type="InterPro" id="IPR029068">
    <property type="entry name" value="Glyas_Bleomycin-R_OHBP_Dase"/>
</dbReference>
<dbReference type="KEGG" id="cgy:CGLY_01810"/>
<keyword evidence="3" id="KW-1185">Reference proteome</keyword>
<dbReference type="OrthoDB" id="9792323at2"/>
<dbReference type="Gene3D" id="3.30.720.110">
    <property type="match status" value="1"/>
</dbReference>
<dbReference type="Gene3D" id="3.30.720.120">
    <property type="match status" value="1"/>
</dbReference>